<sequence length="518" mass="57723">MSTQVNKPLKDVSSLWPSPVDLSGWDLRHRIILMLAQRTQLAMVECHDLSSRTDSLPIAGVRRIILAVPVREHWLSIRRFLRFASENRIMAEDMPAVASTESQVLDRQGFGTVLYRSPSGKVIRTAHDLLAYMVPDVDLQRMKPTLAAFYTAQNAQIEDMLTMERHIHNVTADVRRPRNGSGSEVSTDVLFYHNAIIPLSRKGSPKLSGHDRGYWDRHAVYAITSGTCLNLGLAVLNIYLAYRTGSLSVAASTADTILDLLTTTILNISAWMRRRRDPYNYPLGKTRLEPIGTLLFAVIMELASLYIFVESVQKLFEGPSTSSALPIEMVVGGYIINAVCKIVIIVYCTVVARNLSSSSSNPCSIVAKEQTFDLLTYTCGFGAAALSAVNNGALWFIDPVAAMLLSLYIMTSWMGDAREHITRLVGKTADSRTIASFTYLALRHDSRICWVDDVKAVYIGENLMVEVHIGLPGEMPLRDSHDIGESLQIKLEGLETVEIAHVHTDYLYCHPWKEHSVQ</sequence>
<evidence type="ECO:0000256" key="3">
    <source>
        <dbReference type="ARBA" id="ARBA00022692"/>
    </source>
</evidence>
<protein>
    <recommendedName>
        <fullName evidence="7">Cation efflux protein transmembrane domain-containing protein</fullName>
    </recommendedName>
</protein>
<evidence type="ECO:0000256" key="1">
    <source>
        <dbReference type="ARBA" id="ARBA00004141"/>
    </source>
</evidence>
<gene>
    <name evidence="8" type="ORF">PLBR_LOCUS4220</name>
</gene>
<organism evidence="8 9">
    <name type="scientific">Plasmodiophora brassicae</name>
    <name type="common">Clubroot disease agent</name>
    <dbReference type="NCBI Taxonomy" id="37360"/>
    <lineage>
        <taxon>Eukaryota</taxon>
        <taxon>Sar</taxon>
        <taxon>Rhizaria</taxon>
        <taxon>Endomyxa</taxon>
        <taxon>Phytomyxea</taxon>
        <taxon>Plasmodiophorida</taxon>
        <taxon>Plasmodiophoridae</taxon>
        <taxon>Plasmodiophora</taxon>
    </lineage>
</organism>
<evidence type="ECO:0000259" key="7">
    <source>
        <dbReference type="Pfam" id="PF01545"/>
    </source>
</evidence>
<dbReference type="Pfam" id="PF01545">
    <property type="entry name" value="Cation_efflux"/>
    <property type="match status" value="1"/>
</dbReference>
<dbReference type="NCBIfam" id="TIGR01297">
    <property type="entry name" value="CDF"/>
    <property type="match status" value="1"/>
</dbReference>
<name>A0A3P3YA21_PLABS</name>
<evidence type="ECO:0000313" key="8">
    <source>
        <dbReference type="EMBL" id="SPQ97005.1"/>
    </source>
</evidence>
<evidence type="ECO:0000256" key="6">
    <source>
        <dbReference type="SAM" id="Phobius"/>
    </source>
</evidence>
<geneLocation type="mitochondrion" evidence="8"/>
<feature type="domain" description="Cation efflux protein transmembrane" evidence="7">
    <location>
        <begin position="226"/>
        <end position="424"/>
    </location>
</feature>
<dbReference type="InterPro" id="IPR036837">
    <property type="entry name" value="Cation_efflux_CTD_sf"/>
</dbReference>
<reference evidence="8 9" key="1">
    <citation type="submission" date="2018-03" db="EMBL/GenBank/DDBJ databases">
        <authorList>
            <person name="Fogelqvist J."/>
        </authorList>
    </citation>
    <scope>NUCLEOTIDE SEQUENCE [LARGE SCALE GENOMIC DNA]</scope>
</reference>
<dbReference type="EMBL" id="OVEO01000006">
    <property type="protein sequence ID" value="SPQ97005.1"/>
    <property type="molecule type" value="Genomic_DNA"/>
</dbReference>
<evidence type="ECO:0000256" key="2">
    <source>
        <dbReference type="ARBA" id="ARBA00022448"/>
    </source>
</evidence>
<dbReference type="GO" id="GO:0016020">
    <property type="term" value="C:membrane"/>
    <property type="evidence" value="ECO:0007669"/>
    <property type="project" value="UniProtKB-SubCell"/>
</dbReference>
<dbReference type="SUPFAM" id="SSF161111">
    <property type="entry name" value="Cation efflux protein transmembrane domain-like"/>
    <property type="match status" value="1"/>
</dbReference>
<dbReference type="InterPro" id="IPR027469">
    <property type="entry name" value="Cation_efflux_TMD_sf"/>
</dbReference>
<dbReference type="PANTHER" id="PTHR43840:SF13">
    <property type="entry name" value="CATION EFFLUX PROTEIN CYTOPLASMIC DOMAIN-CONTAINING PROTEIN"/>
    <property type="match status" value="1"/>
</dbReference>
<dbReference type="InterPro" id="IPR050291">
    <property type="entry name" value="CDF_Transporter"/>
</dbReference>
<feature type="transmembrane region" description="Helical" evidence="6">
    <location>
        <begin position="219"/>
        <end position="242"/>
    </location>
</feature>
<dbReference type="InterPro" id="IPR058533">
    <property type="entry name" value="Cation_efflux_TM"/>
</dbReference>
<dbReference type="InterPro" id="IPR002524">
    <property type="entry name" value="Cation_efflux"/>
</dbReference>
<feature type="transmembrane region" description="Helical" evidence="6">
    <location>
        <begin position="395"/>
        <end position="414"/>
    </location>
</feature>
<dbReference type="AlphaFoldDB" id="A0A3P3YA21"/>
<evidence type="ECO:0000256" key="5">
    <source>
        <dbReference type="ARBA" id="ARBA00023136"/>
    </source>
</evidence>
<dbReference type="Gene3D" id="1.20.1510.10">
    <property type="entry name" value="Cation efflux protein transmembrane domain"/>
    <property type="match status" value="1"/>
</dbReference>
<evidence type="ECO:0000313" key="9">
    <source>
        <dbReference type="Proteomes" id="UP000290189"/>
    </source>
</evidence>
<keyword evidence="8" id="KW-0496">Mitochondrion</keyword>
<comment type="subcellular location">
    <subcellularLocation>
        <location evidence="1">Membrane</location>
        <topology evidence="1">Multi-pass membrane protein</topology>
    </subcellularLocation>
</comment>
<proteinExistence type="predicted"/>
<feature type="transmembrane region" description="Helical" evidence="6">
    <location>
        <begin position="329"/>
        <end position="350"/>
    </location>
</feature>
<keyword evidence="2" id="KW-0813">Transport</keyword>
<feature type="transmembrane region" description="Helical" evidence="6">
    <location>
        <begin position="291"/>
        <end position="309"/>
    </location>
</feature>
<dbReference type="PANTHER" id="PTHR43840">
    <property type="entry name" value="MITOCHONDRIAL METAL TRANSPORTER 1-RELATED"/>
    <property type="match status" value="1"/>
</dbReference>
<accession>A0A3P3YA21</accession>
<evidence type="ECO:0000256" key="4">
    <source>
        <dbReference type="ARBA" id="ARBA00022989"/>
    </source>
</evidence>
<feature type="transmembrane region" description="Helical" evidence="6">
    <location>
        <begin position="248"/>
        <end position="270"/>
    </location>
</feature>
<dbReference type="Proteomes" id="UP000290189">
    <property type="component" value="Unassembled WGS sequence"/>
</dbReference>
<keyword evidence="5 6" id="KW-0472">Membrane</keyword>
<dbReference type="SUPFAM" id="SSF160240">
    <property type="entry name" value="Cation efflux protein cytoplasmic domain-like"/>
    <property type="match status" value="1"/>
</dbReference>
<keyword evidence="3 6" id="KW-0812">Transmembrane</keyword>
<keyword evidence="4 6" id="KW-1133">Transmembrane helix</keyword>
<dbReference type="Gene3D" id="3.30.70.1350">
    <property type="entry name" value="Cation efflux protein, cytoplasmic domain"/>
    <property type="match status" value="1"/>
</dbReference>
<dbReference type="GO" id="GO:0008324">
    <property type="term" value="F:monoatomic cation transmembrane transporter activity"/>
    <property type="evidence" value="ECO:0007669"/>
    <property type="project" value="InterPro"/>
</dbReference>